<dbReference type="Proteomes" id="UP001148629">
    <property type="component" value="Unassembled WGS sequence"/>
</dbReference>
<gene>
    <name evidence="1" type="ORF">NM208_g5518</name>
</gene>
<comment type="caution">
    <text evidence="1">The sequence shown here is derived from an EMBL/GenBank/DDBJ whole genome shotgun (WGS) entry which is preliminary data.</text>
</comment>
<sequence length="719" mass="80674">MTGYGPIWGQPSKRPRISSTGEKLCKCQALSLVKAFNDADKYFSANWDLVLGLRDWRDARESFKGTLVTPLHINSLMVHECEVCRFFWDARLQDDTRRRFELRAFPSYWAIPMVKASGDAVSKQDRNLQPSVLVVVPESFNGPVATHHNFSKVAIFRRQPSMPESTIQARRIEPHVDFSLVKEWITFCNTNHGRSCPKPGNAMGAKSTGVPHIPGFRLIDCETKEILSMPVSSDYVALSYVWGVVATDSEETPKWPRVVEDAAKATLALGFRYLWVDQFCIDQSDPKDKAQQVARMDVIYQQAQLTIIAAAGPDARFGLAGVDRSRPVPNSIELGDLTLTRTPGDACDSIRMSKWWTRGWTYQEGALSRRSIVFTTEQVYYECGGMVSCESFELPSDLLHTKNLKYQGKLVKPGILSGVEGGRKSVNSFRLAASTKQESQHERVQSHISNYAHRDLTHNNDMLNAFLGILAAYKVKSFFGILVPDSLASQLPPTSRKWVYLPHEGGAWDLAQGLISWWHTDRGATRILEFPSWSWAGWRGRVKARDNGIASSYGGDWPPSLEVNANPVYPTLLHNHPKPKSRAPRVPAIHLLSPSKLRLTGLTLAAQAKDDLIYLKMTDSDFYELTITLALSVAVSANDLITCWGDKKPAEEKGWEAIYMAISATELIFMIIRPIRPLQYLGSPYRLCMERVGLGWCLMSDFVTMLGMMKKAGEEYALL</sequence>
<dbReference type="EMBL" id="JANRMS010000464">
    <property type="protein sequence ID" value="KAJ3539382.1"/>
    <property type="molecule type" value="Genomic_DNA"/>
</dbReference>
<evidence type="ECO:0000313" key="2">
    <source>
        <dbReference type="Proteomes" id="UP001148629"/>
    </source>
</evidence>
<keyword evidence="2" id="KW-1185">Reference proteome</keyword>
<organism evidence="1 2">
    <name type="scientific">Fusarium decemcellulare</name>
    <dbReference type="NCBI Taxonomy" id="57161"/>
    <lineage>
        <taxon>Eukaryota</taxon>
        <taxon>Fungi</taxon>
        <taxon>Dikarya</taxon>
        <taxon>Ascomycota</taxon>
        <taxon>Pezizomycotina</taxon>
        <taxon>Sordariomycetes</taxon>
        <taxon>Hypocreomycetidae</taxon>
        <taxon>Hypocreales</taxon>
        <taxon>Nectriaceae</taxon>
        <taxon>Fusarium</taxon>
        <taxon>Fusarium decemcellulare species complex</taxon>
    </lineage>
</organism>
<accession>A0ACC1SH11</accession>
<reference evidence="1" key="1">
    <citation type="submission" date="2022-08" db="EMBL/GenBank/DDBJ databases">
        <title>Genome Sequence of Fusarium decemcellulare.</title>
        <authorList>
            <person name="Buettner E."/>
        </authorList>
    </citation>
    <scope>NUCLEOTIDE SEQUENCE</scope>
    <source>
        <strain evidence="1">Babe19</strain>
    </source>
</reference>
<protein>
    <submittedName>
        <fullName evidence="1">Uncharacterized protein</fullName>
    </submittedName>
</protein>
<evidence type="ECO:0000313" key="1">
    <source>
        <dbReference type="EMBL" id="KAJ3539382.1"/>
    </source>
</evidence>
<proteinExistence type="predicted"/>
<name>A0ACC1SH11_9HYPO</name>